<dbReference type="SMART" id="SM00052">
    <property type="entry name" value="EAL"/>
    <property type="match status" value="1"/>
</dbReference>
<gene>
    <name evidence="2" type="ORF">AT959_13680</name>
</gene>
<dbReference type="Pfam" id="PF08668">
    <property type="entry name" value="HDOD"/>
    <property type="match status" value="1"/>
</dbReference>
<dbReference type="Proteomes" id="UP000070186">
    <property type="component" value="Unassembled WGS sequence"/>
</dbReference>
<dbReference type="PROSITE" id="PS51833">
    <property type="entry name" value="HDOD"/>
    <property type="match status" value="1"/>
</dbReference>
<evidence type="ECO:0000313" key="3">
    <source>
        <dbReference type="Proteomes" id="UP000070186"/>
    </source>
</evidence>
<comment type="caution">
    <text evidence="2">The sequence shown here is derived from an EMBL/GenBank/DDBJ whole genome shotgun (WGS) entry which is preliminary data.</text>
</comment>
<dbReference type="Gene3D" id="1.10.3210.10">
    <property type="entry name" value="Hypothetical protein af1432"/>
    <property type="match status" value="1"/>
</dbReference>
<dbReference type="EMBL" id="LODL01000021">
    <property type="protein sequence ID" value="KXB30386.1"/>
    <property type="molecule type" value="Genomic_DNA"/>
</dbReference>
<dbReference type="InterPro" id="IPR013976">
    <property type="entry name" value="HDOD"/>
</dbReference>
<dbReference type="Gene3D" id="3.20.20.450">
    <property type="entry name" value="EAL domain"/>
    <property type="match status" value="1"/>
</dbReference>
<dbReference type="Pfam" id="PF00563">
    <property type="entry name" value="EAL"/>
    <property type="match status" value="1"/>
</dbReference>
<feature type="domain" description="HDOD" evidence="1">
    <location>
        <begin position="205"/>
        <end position="394"/>
    </location>
</feature>
<dbReference type="SUPFAM" id="SSF141868">
    <property type="entry name" value="EAL domain-like"/>
    <property type="match status" value="1"/>
</dbReference>
<sequence>MSEVAADQLFLGRQPILDREQQLFAYELLFRSGSRNAAEFTDGVRATATVIANAFTELGVADALGQCRGFINVDEEFLFSDLLELLPRQSVVLEILETVPPTPAVVDRCKALKAAGFTLALDDVIQLEPQFAELLALVEVVKVDIQPLSRVQLMQLVMKLKPLGKQLLAEKVDSRQQMEQCLKLGFSLFQGYYFAKPTIIAGKKLDHSQLSLMKLMGLLLGDADTGELEEALKPEPGLTVNLLRMTNSVGAGSSETITSLRHAITVLGRRQLQRWLQLLLFASGNQNSTANPLLLLAATRGRLMELLAEELQPGNNALADQAFMVGIMSLMPALIGLPIEEIVAPLGLANEVRDALCTGQGALGTLLHLAESSETGDLGLLAGSLQSLPTLTLKALNRAQTRALQWANSIGQNTAEQAAS</sequence>
<dbReference type="InterPro" id="IPR014408">
    <property type="entry name" value="dGMP_Pdiesterase_EAL/HD-GYP"/>
</dbReference>
<dbReference type="AlphaFoldDB" id="A0A133XHN0"/>
<dbReference type="PANTHER" id="PTHR33525">
    <property type="match status" value="1"/>
</dbReference>
<dbReference type="PANTHER" id="PTHR33525:SF4">
    <property type="entry name" value="CYCLIC DI-GMP PHOSPHODIESTERASE CDGJ"/>
    <property type="match status" value="1"/>
</dbReference>
<reference evidence="2 3" key="1">
    <citation type="submission" date="2015-12" db="EMBL/GenBank/DDBJ databases">
        <title>Nitrous oxide reduction kinetics distinguish bacteria harboring typical versus atypical NosZ.</title>
        <authorList>
            <person name="Yoon S."/>
            <person name="Nissen S."/>
            <person name="Park D."/>
            <person name="Sanford R.A."/>
            <person name="Loeffler F.E."/>
        </authorList>
    </citation>
    <scope>NUCLEOTIDE SEQUENCE [LARGE SCALE GENOMIC DNA]</scope>
    <source>
        <strain evidence="2 3">ATCC BAA-841</strain>
    </source>
</reference>
<name>A0A133XHN0_9RHOO</name>
<protein>
    <submittedName>
        <fullName evidence="2">Diguanylate phosphodiesterase</fullName>
    </submittedName>
</protein>
<dbReference type="PIRSF" id="PIRSF003180">
    <property type="entry name" value="DiGMPpdiest_YuxH"/>
    <property type="match status" value="1"/>
</dbReference>
<evidence type="ECO:0000313" key="2">
    <source>
        <dbReference type="EMBL" id="KXB30386.1"/>
    </source>
</evidence>
<keyword evidence="3" id="KW-1185">Reference proteome</keyword>
<dbReference type="STRING" id="281362.AT959_13680"/>
<organism evidence="2 3">
    <name type="scientific">Dechloromonas denitrificans</name>
    <dbReference type="NCBI Taxonomy" id="281362"/>
    <lineage>
        <taxon>Bacteria</taxon>
        <taxon>Pseudomonadati</taxon>
        <taxon>Pseudomonadota</taxon>
        <taxon>Betaproteobacteria</taxon>
        <taxon>Rhodocyclales</taxon>
        <taxon>Azonexaceae</taxon>
        <taxon>Dechloromonas</taxon>
    </lineage>
</organism>
<dbReference type="RefSeq" id="WP_066883961.1">
    <property type="nucleotide sequence ID" value="NZ_LODL01000021.1"/>
</dbReference>
<evidence type="ECO:0000259" key="1">
    <source>
        <dbReference type="PROSITE" id="PS51833"/>
    </source>
</evidence>
<dbReference type="InterPro" id="IPR052340">
    <property type="entry name" value="RNase_Y/CdgJ"/>
</dbReference>
<dbReference type="SUPFAM" id="SSF109604">
    <property type="entry name" value="HD-domain/PDEase-like"/>
    <property type="match status" value="1"/>
</dbReference>
<dbReference type="InterPro" id="IPR035919">
    <property type="entry name" value="EAL_sf"/>
</dbReference>
<proteinExistence type="predicted"/>
<accession>A0A133XHN0</accession>
<dbReference type="InterPro" id="IPR001633">
    <property type="entry name" value="EAL_dom"/>
</dbReference>